<evidence type="ECO:0000256" key="8">
    <source>
        <dbReference type="SAM" id="MobiDB-lite"/>
    </source>
</evidence>
<dbReference type="SUPFAM" id="SSF53335">
    <property type="entry name" value="S-adenosyl-L-methionine-dependent methyltransferases"/>
    <property type="match status" value="1"/>
</dbReference>
<evidence type="ECO:0000256" key="6">
    <source>
        <dbReference type="ARBA" id="ARBA00049497"/>
    </source>
</evidence>
<evidence type="ECO:0000256" key="5">
    <source>
        <dbReference type="ARBA" id="ARBA00023242"/>
    </source>
</evidence>
<dbReference type="GO" id="GO:0016279">
    <property type="term" value="F:protein-lysine N-methyltransferase activity"/>
    <property type="evidence" value="ECO:0007669"/>
    <property type="project" value="UniProtKB-UniRule"/>
</dbReference>
<dbReference type="Gene3D" id="3.40.50.150">
    <property type="entry name" value="Vaccinia Virus protein VP39"/>
    <property type="match status" value="1"/>
</dbReference>
<evidence type="ECO:0000313" key="11">
    <source>
        <dbReference type="Proteomes" id="UP000700334"/>
    </source>
</evidence>
<comment type="similarity">
    <text evidence="7">Belongs to the class I-like SAM-binding methyltransferase superfamily. EFM4 family.</text>
</comment>
<feature type="region of interest" description="Disordered" evidence="8">
    <location>
        <begin position="100"/>
        <end position="130"/>
    </location>
</feature>
<dbReference type="EC" id="2.1.1.-" evidence="7"/>
<keyword evidence="3 7" id="KW-0808">Transferase</keyword>
<dbReference type="InterPro" id="IPR026635">
    <property type="entry name" value="Efm4/METTL10"/>
</dbReference>
<sequence>MGAVEMEASGRLEAPARLRSARGTSLWPSLRRPGCRSARARAPAAVARGLRGRLAGVALEEVASSRRRWGPASSECGPGPGRVSGAARARCWEGIEGGSGEMGRPWGRGGRRPGDRLGRGRGREGSVLRDRPGAAEGAFRALTSVEGPVGPGGTDAGVFNSRSCFAIDYLCSWDAVYERELQTFQEYGDTGEIWFGEESMSRLIRWMQKQKIPLDASVLDIGTGNGVFLVELVGTFSIHAKFGFSNITGIDYSPSAIQLSGNIIEKEGVSNIELKVEDFLNLSTKLSGFHICIDKGTFDAISLNPDNAIEKRKQYVKSLSRVLKVKGFFLITSCNWTKEELLTEFSEGFELFEELPTPSFSFGGRSGNSVAALVFQKL</sequence>
<reference evidence="10" key="1">
    <citation type="journal article" date="2021" name="Evol. Appl.">
        <title>The genome of the Pyrenean desman and the effects of bottlenecks and inbreeding on the genomic landscape of an endangered species.</title>
        <authorList>
            <person name="Escoda L."/>
            <person name="Castresana J."/>
        </authorList>
    </citation>
    <scope>NUCLEOTIDE SEQUENCE</scope>
    <source>
        <strain evidence="10">IBE-C5619</strain>
    </source>
</reference>
<feature type="compositionally biased region" description="Basic and acidic residues" evidence="8">
    <location>
        <begin position="112"/>
        <end position="130"/>
    </location>
</feature>
<dbReference type="FunFam" id="3.40.50.150:FF:000172">
    <property type="entry name" value="EEF1A lysine methyltransferase 2"/>
    <property type="match status" value="1"/>
</dbReference>
<dbReference type="PANTHER" id="PTHR12843:SF5">
    <property type="entry name" value="EEF1A LYSINE METHYLTRANSFERASE 2"/>
    <property type="match status" value="1"/>
</dbReference>
<protein>
    <recommendedName>
        <fullName evidence="7">EEF1A lysine methyltransferase 2</fullName>
        <ecNumber evidence="7">2.1.1.-</ecNumber>
    </recommendedName>
    <alternativeName>
        <fullName evidence="7">Methyltransferase-like protein 10</fullName>
    </alternativeName>
    <alternativeName>
        <fullName evidence="7">Protein-lysine N-methyltransferase METTL10</fullName>
    </alternativeName>
</protein>
<comment type="catalytic activity">
    <reaction evidence="6">
        <text>L-lysyl-[protein] + 3 S-adenosyl-L-methionine = N(6),N(6),N(6)-trimethyl-L-lysyl-[protein] + 3 S-adenosyl-L-homocysteine + 3 H(+)</text>
        <dbReference type="Rhea" id="RHEA:54192"/>
        <dbReference type="Rhea" id="RHEA-COMP:9752"/>
        <dbReference type="Rhea" id="RHEA-COMP:13826"/>
        <dbReference type="ChEBI" id="CHEBI:15378"/>
        <dbReference type="ChEBI" id="CHEBI:29969"/>
        <dbReference type="ChEBI" id="CHEBI:57856"/>
        <dbReference type="ChEBI" id="CHEBI:59789"/>
        <dbReference type="ChEBI" id="CHEBI:61961"/>
    </reaction>
    <physiologicalReaction direction="left-to-right" evidence="6">
        <dbReference type="Rhea" id="RHEA:54193"/>
    </physiologicalReaction>
</comment>
<dbReference type="PANTHER" id="PTHR12843">
    <property type="entry name" value="PROTEIN-LYSINE N-METHYLTRANSFERASE METTL10"/>
    <property type="match status" value="1"/>
</dbReference>
<accession>A0A8J6DRS7</accession>
<dbReference type="OrthoDB" id="540004at2759"/>
<dbReference type="CDD" id="cd02440">
    <property type="entry name" value="AdoMet_MTases"/>
    <property type="match status" value="1"/>
</dbReference>
<comment type="subcellular location">
    <subcellularLocation>
        <location evidence="7">Cytoplasm</location>
    </subcellularLocation>
    <subcellularLocation>
        <location evidence="7">Nucleus</location>
    </subcellularLocation>
</comment>
<dbReference type="EMBL" id="JAGFMF010011658">
    <property type="protein sequence ID" value="KAG8517460.1"/>
    <property type="molecule type" value="Genomic_DNA"/>
</dbReference>
<gene>
    <name evidence="7" type="primary">EEF1AKMT2</name>
    <name evidence="7" type="synonym">METTL10</name>
    <name evidence="10" type="ORF">J0S82_009695</name>
</gene>
<keyword evidence="4 7" id="KW-0949">S-adenosyl-L-methionine</keyword>
<evidence type="ECO:0000259" key="9">
    <source>
        <dbReference type="Pfam" id="PF13847"/>
    </source>
</evidence>
<name>A0A8J6DRS7_GALPY</name>
<dbReference type="HAMAP" id="MF_03188">
    <property type="entry name" value="Methyltr_EFM4"/>
    <property type="match status" value="1"/>
</dbReference>
<evidence type="ECO:0000256" key="4">
    <source>
        <dbReference type="ARBA" id="ARBA00022691"/>
    </source>
</evidence>
<feature type="domain" description="Methyltransferase" evidence="9">
    <location>
        <begin position="216"/>
        <end position="352"/>
    </location>
</feature>
<evidence type="ECO:0000256" key="1">
    <source>
        <dbReference type="ARBA" id="ARBA00022490"/>
    </source>
</evidence>
<keyword evidence="1 7" id="KW-0963">Cytoplasm</keyword>
<dbReference type="Proteomes" id="UP000700334">
    <property type="component" value="Unassembled WGS sequence"/>
</dbReference>
<dbReference type="Pfam" id="PF13847">
    <property type="entry name" value="Methyltransf_31"/>
    <property type="match status" value="1"/>
</dbReference>
<keyword evidence="2 7" id="KW-0489">Methyltransferase</keyword>
<organism evidence="10 11">
    <name type="scientific">Galemys pyrenaicus</name>
    <name type="common">Iberian desman</name>
    <name type="synonym">Pyrenean desman</name>
    <dbReference type="NCBI Taxonomy" id="202257"/>
    <lineage>
        <taxon>Eukaryota</taxon>
        <taxon>Metazoa</taxon>
        <taxon>Chordata</taxon>
        <taxon>Craniata</taxon>
        <taxon>Vertebrata</taxon>
        <taxon>Euteleostomi</taxon>
        <taxon>Mammalia</taxon>
        <taxon>Eutheria</taxon>
        <taxon>Laurasiatheria</taxon>
        <taxon>Eulipotyphla</taxon>
        <taxon>Talpidae</taxon>
        <taxon>Galemys</taxon>
    </lineage>
</organism>
<comment type="function">
    <text evidence="7">Protein-lysine methyltransferase that selectively catalyzes the trimethylation of EEF1A at 'Lys-318'.</text>
</comment>
<evidence type="ECO:0000256" key="2">
    <source>
        <dbReference type="ARBA" id="ARBA00022603"/>
    </source>
</evidence>
<keyword evidence="5 7" id="KW-0539">Nucleus</keyword>
<dbReference type="AlphaFoldDB" id="A0A8J6DRS7"/>
<keyword evidence="11" id="KW-1185">Reference proteome</keyword>
<proteinExistence type="inferred from homology"/>
<dbReference type="InterPro" id="IPR025714">
    <property type="entry name" value="Methyltranfer_dom"/>
</dbReference>
<dbReference type="GO" id="GO:0032259">
    <property type="term" value="P:methylation"/>
    <property type="evidence" value="ECO:0007669"/>
    <property type="project" value="UniProtKB-KW"/>
</dbReference>
<evidence type="ECO:0000256" key="7">
    <source>
        <dbReference type="HAMAP-Rule" id="MF_03188"/>
    </source>
</evidence>
<evidence type="ECO:0000313" key="10">
    <source>
        <dbReference type="EMBL" id="KAG8517460.1"/>
    </source>
</evidence>
<dbReference type="InterPro" id="IPR029063">
    <property type="entry name" value="SAM-dependent_MTases_sf"/>
</dbReference>
<dbReference type="GO" id="GO:0005737">
    <property type="term" value="C:cytoplasm"/>
    <property type="evidence" value="ECO:0007669"/>
    <property type="project" value="UniProtKB-SubCell"/>
</dbReference>
<comment type="caution">
    <text evidence="10">The sequence shown here is derived from an EMBL/GenBank/DDBJ whole genome shotgun (WGS) entry which is preliminary data.</text>
</comment>
<evidence type="ECO:0000256" key="3">
    <source>
        <dbReference type="ARBA" id="ARBA00022679"/>
    </source>
</evidence>
<dbReference type="GO" id="GO:0005634">
    <property type="term" value="C:nucleus"/>
    <property type="evidence" value="ECO:0007669"/>
    <property type="project" value="UniProtKB-SubCell"/>
</dbReference>